<dbReference type="InterPro" id="IPR048300">
    <property type="entry name" value="TACO1_YebC-like_2nd/3rd_dom"/>
</dbReference>
<keyword evidence="5" id="KW-1185">Reference proteome</keyword>
<dbReference type="PANTHER" id="PTHR12532">
    <property type="entry name" value="TRANSLATIONAL ACTIVATOR OF CYTOCHROME C OXIDASE 1"/>
    <property type="match status" value="1"/>
</dbReference>
<feature type="non-terminal residue" evidence="4">
    <location>
        <position position="1"/>
    </location>
</feature>
<dbReference type="InterPro" id="IPR049083">
    <property type="entry name" value="TACO1_YebC_N"/>
</dbReference>
<feature type="domain" description="TACO1/YebC-like N-terminal" evidence="3">
    <location>
        <begin position="23"/>
        <end position="93"/>
    </location>
</feature>
<dbReference type="InterPro" id="IPR002876">
    <property type="entry name" value="Transcrip_reg_TACO1-like"/>
</dbReference>
<evidence type="ECO:0000259" key="3">
    <source>
        <dbReference type="Pfam" id="PF20772"/>
    </source>
</evidence>
<reference evidence="4 5" key="1">
    <citation type="submission" date="2015-09" db="EMBL/GenBank/DDBJ databases">
        <title>Draft genome of the parasitic nematode Teladorsagia circumcincta isolate WARC Sus (inbred).</title>
        <authorList>
            <person name="Mitreva M."/>
        </authorList>
    </citation>
    <scope>NUCLEOTIDE SEQUENCE [LARGE SCALE GENOMIC DNA]</scope>
    <source>
        <strain evidence="4 5">S</strain>
    </source>
</reference>
<dbReference type="InterPro" id="IPR026564">
    <property type="entry name" value="Transcrip_reg_TACO1-like_dom3"/>
</dbReference>
<evidence type="ECO:0000259" key="2">
    <source>
        <dbReference type="Pfam" id="PF01709"/>
    </source>
</evidence>
<organism evidence="4 5">
    <name type="scientific">Teladorsagia circumcincta</name>
    <name type="common">Brown stomach worm</name>
    <name type="synonym">Ostertagia circumcincta</name>
    <dbReference type="NCBI Taxonomy" id="45464"/>
    <lineage>
        <taxon>Eukaryota</taxon>
        <taxon>Metazoa</taxon>
        <taxon>Ecdysozoa</taxon>
        <taxon>Nematoda</taxon>
        <taxon>Chromadorea</taxon>
        <taxon>Rhabditida</taxon>
        <taxon>Rhabditina</taxon>
        <taxon>Rhabditomorpha</taxon>
        <taxon>Strongyloidea</taxon>
        <taxon>Trichostrongylidae</taxon>
        <taxon>Teladorsagia</taxon>
    </lineage>
</organism>
<dbReference type="Gene3D" id="1.10.10.200">
    <property type="match status" value="1"/>
</dbReference>
<accession>A0A2G9TSE9</accession>
<protein>
    <submittedName>
        <fullName evidence="4">DNA-binding regulatory protein, YebC/PmpR family</fullName>
    </submittedName>
</protein>
<evidence type="ECO:0000256" key="1">
    <source>
        <dbReference type="ARBA" id="ARBA00008724"/>
    </source>
</evidence>
<dbReference type="InterPro" id="IPR017856">
    <property type="entry name" value="Integrase-like_N"/>
</dbReference>
<dbReference type="OrthoDB" id="2017544at2759"/>
<comment type="similarity">
    <text evidence="1">Belongs to the TACO1 family.</text>
</comment>
<evidence type="ECO:0000313" key="4">
    <source>
        <dbReference type="EMBL" id="PIO60921.1"/>
    </source>
</evidence>
<sequence length="264" mass="29606">LPSAYTIARRGLCFSNGLFKGHSKWQNIKATKGKNDLLRSKAITTLLTKVKSAVTRGGFDPKLNRELAGLEQEFRAKGLPLDTLKNFLIKMKDKPEVEVQFNVIGPSGTFFIIEAETDNKRVLENTMRKYFNKVGGFRFASEASAVLSWFEQKGVLSVNEKSKTGPVSMEQMEEIGIELDCEDVSLVEDEDRVYELVCEPRSLAKVEKALTSKGLSVESAELQFRPLHPVQVESEDAAKIEKLYDLLQEDESIRQIFDNIVPGA</sequence>
<name>A0A2G9TSE9_TELCI</name>
<dbReference type="Gene3D" id="3.30.70.980">
    <property type="match status" value="2"/>
</dbReference>
<proteinExistence type="inferred from homology"/>
<feature type="domain" description="TACO1/YebC-like second and third" evidence="2">
    <location>
        <begin position="98"/>
        <end position="260"/>
    </location>
</feature>
<dbReference type="EMBL" id="KZ354539">
    <property type="protein sequence ID" value="PIO60921.1"/>
    <property type="molecule type" value="Genomic_DNA"/>
</dbReference>
<dbReference type="SUPFAM" id="SSF75625">
    <property type="entry name" value="YebC-like"/>
    <property type="match status" value="1"/>
</dbReference>
<dbReference type="GO" id="GO:0003677">
    <property type="term" value="F:DNA binding"/>
    <property type="evidence" value="ECO:0007669"/>
    <property type="project" value="UniProtKB-KW"/>
</dbReference>
<evidence type="ECO:0000313" key="5">
    <source>
        <dbReference type="Proteomes" id="UP000230423"/>
    </source>
</evidence>
<dbReference type="Proteomes" id="UP000230423">
    <property type="component" value="Unassembled WGS sequence"/>
</dbReference>
<keyword evidence="4" id="KW-0238">DNA-binding</keyword>
<gene>
    <name evidence="4" type="ORF">TELCIR_17571</name>
</gene>
<dbReference type="GO" id="GO:0005739">
    <property type="term" value="C:mitochondrion"/>
    <property type="evidence" value="ECO:0007669"/>
    <property type="project" value="TreeGrafter"/>
</dbReference>
<dbReference type="InterPro" id="IPR029072">
    <property type="entry name" value="YebC-like"/>
</dbReference>
<dbReference type="PANTHER" id="PTHR12532:SF0">
    <property type="entry name" value="TRANSLATIONAL ACTIVATOR OF CYTOCHROME C OXIDASE 1"/>
    <property type="match status" value="1"/>
</dbReference>
<dbReference type="AlphaFoldDB" id="A0A2G9TSE9"/>
<dbReference type="Pfam" id="PF20772">
    <property type="entry name" value="TACO1_YebC_N"/>
    <property type="match status" value="1"/>
</dbReference>
<dbReference type="Pfam" id="PF01709">
    <property type="entry name" value="Transcrip_reg"/>
    <property type="match status" value="1"/>
</dbReference>